<dbReference type="STRING" id="282199.GCA_001049735_01081"/>
<feature type="transmembrane region" description="Helical" evidence="6">
    <location>
        <begin position="227"/>
        <end position="248"/>
    </location>
</feature>
<keyword evidence="3 6" id="KW-0812">Transmembrane</keyword>
<dbReference type="AlphaFoldDB" id="A0A0U1NJZ2"/>
<protein>
    <submittedName>
        <fullName evidence="8">Carboxylate/amino acid/amine transporter</fullName>
    </submittedName>
</protein>
<proteinExistence type="inferred from homology"/>
<evidence type="ECO:0000256" key="5">
    <source>
        <dbReference type="ARBA" id="ARBA00023136"/>
    </source>
</evidence>
<feature type="transmembrane region" description="Helical" evidence="6">
    <location>
        <begin position="95"/>
        <end position="112"/>
    </location>
</feature>
<feature type="transmembrane region" description="Helical" evidence="6">
    <location>
        <begin position="281"/>
        <end position="299"/>
    </location>
</feature>
<name>A0A0U1NJZ2_9RHOB</name>
<comment type="similarity">
    <text evidence="2">Belongs to the drug/metabolite transporter (DMT) superfamily. 10 TMS drug/metabolite exporter (DME) (TC 2.A.7.3) family.</text>
</comment>
<evidence type="ECO:0000313" key="9">
    <source>
        <dbReference type="Proteomes" id="UP000048949"/>
    </source>
</evidence>
<dbReference type="PANTHER" id="PTHR22911">
    <property type="entry name" value="ACYL-MALONYL CONDENSING ENZYME-RELATED"/>
    <property type="match status" value="1"/>
</dbReference>
<dbReference type="EMBL" id="CVQV01000005">
    <property type="protein sequence ID" value="CRK75041.1"/>
    <property type="molecule type" value="Genomic_DNA"/>
</dbReference>
<gene>
    <name evidence="8" type="ORF">NIG5292_01082</name>
</gene>
<keyword evidence="4 6" id="KW-1133">Transmembrane helix</keyword>
<dbReference type="Proteomes" id="UP000048949">
    <property type="component" value="Unassembled WGS sequence"/>
</dbReference>
<keyword evidence="9" id="KW-1185">Reference proteome</keyword>
<keyword evidence="5 6" id="KW-0472">Membrane</keyword>
<dbReference type="PANTHER" id="PTHR22911:SF6">
    <property type="entry name" value="SOLUTE CARRIER FAMILY 35 MEMBER G1"/>
    <property type="match status" value="1"/>
</dbReference>
<evidence type="ECO:0000259" key="7">
    <source>
        <dbReference type="Pfam" id="PF00892"/>
    </source>
</evidence>
<comment type="subcellular location">
    <subcellularLocation>
        <location evidence="1">Membrane</location>
        <topology evidence="1">Multi-pass membrane protein</topology>
    </subcellularLocation>
</comment>
<dbReference type="InterPro" id="IPR000620">
    <property type="entry name" value="EamA_dom"/>
</dbReference>
<feature type="transmembrane region" description="Helical" evidence="6">
    <location>
        <begin position="168"/>
        <end position="187"/>
    </location>
</feature>
<evidence type="ECO:0000256" key="4">
    <source>
        <dbReference type="ARBA" id="ARBA00022989"/>
    </source>
</evidence>
<evidence type="ECO:0000313" key="8">
    <source>
        <dbReference type="EMBL" id="CRK75041.1"/>
    </source>
</evidence>
<dbReference type="InterPro" id="IPR037185">
    <property type="entry name" value="EmrE-like"/>
</dbReference>
<evidence type="ECO:0000256" key="6">
    <source>
        <dbReference type="SAM" id="Phobius"/>
    </source>
</evidence>
<feature type="domain" description="EamA" evidence="7">
    <location>
        <begin position="168"/>
        <end position="298"/>
    </location>
</feature>
<feature type="domain" description="EamA" evidence="7">
    <location>
        <begin position="27"/>
        <end position="159"/>
    </location>
</feature>
<organism evidence="8 9">
    <name type="scientific">Nereida ignava</name>
    <dbReference type="NCBI Taxonomy" id="282199"/>
    <lineage>
        <taxon>Bacteria</taxon>
        <taxon>Pseudomonadati</taxon>
        <taxon>Pseudomonadota</taxon>
        <taxon>Alphaproteobacteria</taxon>
        <taxon>Rhodobacterales</taxon>
        <taxon>Roseobacteraceae</taxon>
        <taxon>Nereida</taxon>
    </lineage>
</organism>
<dbReference type="SUPFAM" id="SSF103481">
    <property type="entry name" value="Multidrug resistance efflux transporter EmrE"/>
    <property type="match status" value="2"/>
</dbReference>
<feature type="transmembrane region" description="Helical" evidence="6">
    <location>
        <begin position="255"/>
        <end position="275"/>
    </location>
</feature>
<feature type="transmembrane region" description="Helical" evidence="6">
    <location>
        <begin position="28"/>
        <end position="50"/>
    </location>
</feature>
<accession>A0A0U1NJZ2</accession>
<feature type="transmembrane region" description="Helical" evidence="6">
    <location>
        <begin position="56"/>
        <end position="74"/>
    </location>
</feature>
<evidence type="ECO:0000256" key="1">
    <source>
        <dbReference type="ARBA" id="ARBA00004141"/>
    </source>
</evidence>
<feature type="transmembrane region" description="Helical" evidence="6">
    <location>
        <begin position="199"/>
        <end position="221"/>
    </location>
</feature>
<feature type="transmembrane region" description="Helical" evidence="6">
    <location>
        <begin position="118"/>
        <end position="137"/>
    </location>
</feature>
<evidence type="ECO:0000256" key="3">
    <source>
        <dbReference type="ARBA" id="ARBA00022692"/>
    </source>
</evidence>
<dbReference type="Gene3D" id="1.10.3730.20">
    <property type="match status" value="1"/>
</dbReference>
<evidence type="ECO:0000256" key="2">
    <source>
        <dbReference type="ARBA" id="ARBA00009853"/>
    </source>
</evidence>
<reference evidence="8 9" key="1">
    <citation type="submission" date="2015-04" db="EMBL/GenBank/DDBJ databases">
        <authorList>
            <person name="Syromyatnikov M.Y."/>
            <person name="Popov V.N."/>
        </authorList>
    </citation>
    <scope>NUCLEOTIDE SEQUENCE [LARGE SCALE GENOMIC DNA]</scope>
    <source>
        <strain evidence="8 9">CECT 5292</strain>
    </source>
</reference>
<dbReference type="GO" id="GO:0016020">
    <property type="term" value="C:membrane"/>
    <property type="evidence" value="ECO:0007669"/>
    <property type="project" value="UniProtKB-SubCell"/>
</dbReference>
<sequence length="340" mass="36674">MHLVTGRAFVLAMTETSQAAFMSNNTSAALYALLGFAIFSTHDVIVKVLGVSYQPFQILFFSGLFGFPMVMMMLMRDQTEANLIPRHPWWTALRTLAAVATGISVFYAFSVLPLTQTYAIIFASPLIITVLSIPILGETVGWRRWVAVALGLSGVLVVLRPGGTELGLGHAAALTGAFGGALASVIVRKIGKDERTIVLMLYPMMANFVLMGVALPFVYVPMTLPDLVGTLAMSILVNLAGLCMIVAYKKGDAAIVAPMQYSQIIWATIFGVLLFSEFPDAMTLLGAAIIIASGLMIVFREGTKDASETTPVLRTRSRFETGTAARLSPTLRKRGIIDQK</sequence>
<dbReference type="Pfam" id="PF00892">
    <property type="entry name" value="EamA"/>
    <property type="match status" value="2"/>
</dbReference>